<evidence type="ECO:0000313" key="7">
    <source>
        <dbReference type="EMBL" id="GGG61170.1"/>
    </source>
</evidence>
<feature type="transmembrane region" description="Helical" evidence="5">
    <location>
        <begin position="168"/>
        <end position="188"/>
    </location>
</feature>
<dbReference type="Proteomes" id="UP000285906">
    <property type="component" value="Unassembled WGS sequence"/>
</dbReference>
<name>A0A420D8P4_9FLAO</name>
<comment type="caution">
    <text evidence="8">The sequence shown here is derived from an EMBL/GenBank/DDBJ whole genome shotgun (WGS) entry which is preliminary data.</text>
</comment>
<reference evidence="8 9" key="2">
    <citation type="submission" date="2018-09" db="EMBL/GenBank/DDBJ databases">
        <title>Genomic Encyclopedia of Archaeal and Bacterial Type Strains, Phase II (KMG-II): from individual species to whole genera.</title>
        <authorList>
            <person name="Goeker M."/>
        </authorList>
    </citation>
    <scope>NUCLEOTIDE SEQUENCE [LARGE SCALE GENOMIC DNA]</scope>
    <source>
        <strain evidence="8 9">DSM 27620</strain>
    </source>
</reference>
<reference evidence="7" key="4">
    <citation type="submission" date="2024-05" db="EMBL/GenBank/DDBJ databases">
        <authorList>
            <person name="Sun Q."/>
            <person name="Sedlacek I."/>
        </authorList>
    </citation>
    <scope>NUCLEOTIDE SEQUENCE</scope>
    <source>
        <strain evidence="7">CCM 8490</strain>
    </source>
</reference>
<dbReference type="InterPro" id="IPR006977">
    <property type="entry name" value="Yip1_dom"/>
</dbReference>
<evidence type="ECO:0000256" key="2">
    <source>
        <dbReference type="ARBA" id="ARBA00022692"/>
    </source>
</evidence>
<reference evidence="10" key="3">
    <citation type="journal article" date="2019" name="Int. J. Syst. Evol. Microbiol.">
        <title>The Global Catalogue of Microorganisms (GCM) 10K type strain sequencing project: providing services to taxonomists for standard genome sequencing and annotation.</title>
        <authorList>
            <consortium name="The Broad Institute Genomics Platform"/>
            <consortium name="The Broad Institute Genome Sequencing Center for Infectious Disease"/>
            <person name="Wu L."/>
            <person name="Ma J."/>
        </authorList>
    </citation>
    <scope>NUCLEOTIDE SEQUENCE [LARGE SCALE GENOMIC DNA]</scope>
    <source>
        <strain evidence="10">CCM 8490</strain>
    </source>
</reference>
<dbReference type="EMBL" id="RAQH01000006">
    <property type="protein sequence ID" value="RKE86905.1"/>
    <property type="molecule type" value="Genomic_DNA"/>
</dbReference>
<dbReference type="Pfam" id="PF04893">
    <property type="entry name" value="Yip1"/>
    <property type="match status" value="1"/>
</dbReference>
<keyword evidence="10" id="KW-1185">Reference proteome</keyword>
<dbReference type="RefSeq" id="WP_170144223.1">
    <property type="nucleotide sequence ID" value="NZ_BMCW01000005.1"/>
</dbReference>
<protein>
    <submittedName>
        <fullName evidence="8">Yip1-like protein</fullName>
    </submittedName>
</protein>
<keyword evidence="2 5" id="KW-0812">Transmembrane</keyword>
<keyword evidence="4 5" id="KW-0472">Membrane</keyword>
<organism evidence="8 9">
    <name type="scientific">Epilithonimonas arachidiradicis</name>
    <dbReference type="NCBI Taxonomy" id="1617282"/>
    <lineage>
        <taxon>Bacteria</taxon>
        <taxon>Pseudomonadati</taxon>
        <taxon>Bacteroidota</taxon>
        <taxon>Flavobacteriia</taxon>
        <taxon>Flavobacteriales</taxon>
        <taxon>Weeksellaceae</taxon>
        <taxon>Chryseobacterium group</taxon>
        <taxon>Epilithonimonas</taxon>
    </lineage>
</organism>
<reference evidence="7" key="1">
    <citation type="journal article" date="2014" name="Int. J. Syst. Evol. Microbiol.">
        <title>Complete genome of a new Firmicutes species belonging to the dominant human colonic microbiota ('Ruminococcus bicirculans') reveals two chromosomes and a selective capacity to utilize plant glucans.</title>
        <authorList>
            <consortium name="NISC Comparative Sequencing Program"/>
            <person name="Wegmann U."/>
            <person name="Louis P."/>
            <person name="Goesmann A."/>
            <person name="Henrissat B."/>
            <person name="Duncan S.H."/>
            <person name="Flint H.J."/>
        </authorList>
    </citation>
    <scope>NUCLEOTIDE SEQUENCE</scope>
    <source>
        <strain evidence="7">CCM 8490</strain>
    </source>
</reference>
<evidence type="ECO:0000256" key="5">
    <source>
        <dbReference type="SAM" id="Phobius"/>
    </source>
</evidence>
<feature type="transmembrane region" description="Helical" evidence="5">
    <location>
        <begin position="132"/>
        <end position="156"/>
    </location>
</feature>
<gene>
    <name evidence="8" type="ORF">BXY58_2320</name>
    <name evidence="7" type="ORF">GCM10007332_23790</name>
</gene>
<evidence type="ECO:0000313" key="10">
    <source>
        <dbReference type="Proteomes" id="UP000658202"/>
    </source>
</evidence>
<evidence type="ECO:0000256" key="4">
    <source>
        <dbReference type="ARBA" id="ARBA00023136"/>
    </source>
</evidence>
<comment type="subcellular location">
    <subcellularLocation>
        <location evidence="1">Membrane</location>
        <topology evidence="1">Multi-pass membrane protein</topology>
    </subcellularLocation>
</comment>
<keyword evidence="3 5" id="KW-1133">Transmembrane helix</keyword>
<evidence type="ECO:0000256" key="1">
    <source>
        <dbReference type="ARBA" id="ARBA00004141"/>
    </source>
</evidence>
<evidence type="ECO:0000259" key="6">
    <source>
        <dbReference type="Pfam" id="PF04893"/>
    </source>
</evidence>
<sequence>MTWKTIFNPFGKFNDIQLLIVGIVFFILNIFACYYAGNVNDSIFHLSRLEGTQTIWDVLKINSLSYIFAIIVLFIIAKFFNNKTRIIDIINTVLISAIPLILIMPISGMSFLKNATESITKSAGDPNQVETINLIMVTAFALATLPFMIYSLVLYYNGFKTATNLKKWQHIVFFAVVSLIVIIVSQTIL</sequence>
<evidence type="ECO:0000313" key="9">
    <source>
        <dbReference type="Proteomes" id="UP000285906"/>
    </source>
</evidence>
<feature type="transmembrane region" description="Helical" evidence="5">
    <location>
        <begin position="92"/>
        <end position="112"/>
    </location>
</feature>
<dbReference type="Proteomes" id="UP000658202">
    <property type="component" value="Unassembled WGS sequence"/>
</dbReference>
<evidence type="ECO:0000313" key="8">
    <source>
        <dbReference type="EMBL" id="RKE86905.1"/>
    </source>
</evidence>
<dbReference type="EMBL" id="BMCW01000005">
    <property type="protein sequence ID" value="GGG61170.1"/>
    <property type="molecule type" value="Genomic_DNA"/>
</dbReference>
<feature type="transmembrane region" description="Helical" evidence="5">
    <location>
        <begin position="16"/>
        <end position="37"/>
    </location>
</feature>
<dbReference type="AlphaFoldDB" id="A0A420D8P4"/>
<accession>A0A420D8P4</accession>
<feature type="domain" description="Yip1" evidence="6">
    <location>
        <begin position="19"/>
        <end position="185"/>
    </location>
</feature>
<evidence type="ECO:0000256" key="3">
    <source>
        <dbReference type="ARBA" id="ARBA00022989"/>
    </source>
</evidence>
<proteinExistence type="predicted"/>
<feature type="transmembrane region" description="Helical" evidence="5">
    <location>
        <begin position="63"/>
        <end position="80"/>
    </location>
</feature>
<dbReference type="GO" id="GO:0016020">
    <property type="term" value="C:membrane"/>
    <property type="evidence" value="ECO:0007669"/>
    <property type="project" value="UniProtKB-SubCell"/>
</dbReference>